<keyword evidence="2" id="KW-1185">Reference proteome</keyword>
<evidence type="ECO:0000313" key="2">
    <source>
        <dbReference type="Proteomes" id="UP000308600"/>
    </source>
</evidence>
<gene>
    <name evidence="1" type="ORF">BDN72DRAFT_340767</name>
</gene>
<dbReference type="Proteomes" id="UP000308600">
    <property type="component" value="Unassembled WGS sequence"/>
</dbReference>
<dbReference type="EMBL" id="ML208545">
    <property type="protein sequence ID" value="TFK63008.1"/>
    <property type="molecule type" value="Genomic_DNA"/>
</dbReference>
<protein>
    <submittedName>
        <fullName evidence="1">Uncharacterized protein</fullName>
    </submittedName>
</protein>
<organism evidence="1 2">
    <name type="scientific">Pluteus cervinus</name>
    <dbReference type="NCBI Taxonomy" id="181527"/>
    <lineage>
        <taxon>Eukaryota</taxon>
        <taxon>Fungi</taxon>
        <taxon>Dikarya</taxon>
        <taxon>Basidiomycota</taxon>
        <taxon>Agaricomycotina</taxon>
        <taxon>Agaricomycetes</taxon>
        <taxon>Agaricomycetidae</taxon>
        <taxon>Agaricales</taxon>
        <taxon>Pluteineae</taxon>
        <taxon>Pluteaceae</taxon>
        <taxon>Pluteus</taxon>
    </lineage>
</organism>
<reference evidence="1 2" key="1">
    <citation type="journal article" date="2019" name="Nat. Ecol. Evol.">
        <title>Megaphylogeny resolves global patterns of mushroom evolution.</title>
        <authorList>
            <person name="Varga T."/>
            <person name="Krizsan K."/>
            <person name="Foldi C."/>
            <person name="Dima B."/>
            <person name="Sanchez-Garcia M."/>
            <person name="Sanchez-Ramirez S."/>
            <person name="Szollosi G.J."/>
            <person name="Szarkandi J.G."/>
            <person name="Papp V."/>
            <person name="Albert L."/>
            <person name="Andreopoulos W."/>
            <person name="Angelini C."/>
            <person name="Antonin V."/>
            <person name="Barry K.W."/>
            <person name="Bougher N.L."/>
            <person name="Buchanan P."/>
            <person name="Buyck B."/>
            <person name="Bense V."/>
            <person name="Catcheside P."/>
            <person name="Chovatia M."/>
            <person name="Cooper J."/>
            <person name="Damon W."/>
            <person name="Desjardin D."/>
            <person name="Finy P."/>
            <person name="Geml J."/>
            <person name="Haridas S."/>
            <person name="Hughes K."/>
            <person name="Justo A."/>
            <person name="Karasinski D."/>
            <person name="Kautmanova I."/>
            <person name="Kiss B."/>
            <person name="Kocsube S."/>
            <person name="Kotiranta H."/>
            <person name="LaButti K.M."/>
            <person name="Lechner B.E."/>
            <person name="Liimatainen K."/>
            <person name="Lipzen A."/>
            <person name="Lukacs Z."/>
            <person name="Mihaltcheva S."/>
            <person name="Morgado L.N."/>
            <person name="Niskanen T."/>
            <person name="Noordeloos M.E."/>
            <person name="Ohm R.A."/>
            <person name="Ortiz-Santana B."/>
            <person name="Ovrebo C."/>
            <person name="Racz N."/>
            <person name="Riley R."/>
            <person name="Savchenko A."/>
            <person name="Shiryaev A."/>
            <person name="Soop K."/>
            <person name="Spirin V."/>
            <person name="Szebenyi C."/>
            <person name="Tomsovsky M."/>
            <person name="Tulloss R.E."/>
            <person name="Uehling J."/>
            <person name="Grigoriev I.V."/>
            <person name="Vagvolgyi C."/>
            <person name="Papp T."/>
            <person name="Martin F.M."/>
            <person name="Miettinen O."/>
            <person name="Hibbett D.S."/>
            <person name="Nagy L.G."/>
        </authorList>
    </citation>
    <scope>NUCLEOTIDE SEQUENCE [LARGE SCALE GENOMIC DNA]</scope>
    <source>
        <strain evidence="1 2">NL-1719</strain>
    </source>
</reference>
<name>A0ACD3AAV7_9AGAR</name>
<proteinExistence type="predicted"/>
<sequence length="173" mass="19383">MAAQPPGFSRIPQRTSQSPRRVTFVAESDKPRQPQSSSSRYSWPTLSAVIFHHARSIPPSPAPVPPPPQPSSSPRHSSTRPRRRKSRRSSSNPKNWSMTTVYNQENVDGDIAAYLQAPPSKSTTPSKLTNKQHATHTEEDNRVESSRHRYFHAVILTLRRFGRNVRGGSPNSP</sequence>
<evidence type="ECO:0000313" key="1">
    <source>
        <dbReference type="EMBL" id="TFK63008.1"/>
    </source>
</evidence>
<accession>A0ACD3AAV7</accession>